<proteinExistence type="predicted"/>
<reference evidence="3 4" key="1">
    <citation type="submission" date="2018-11" db="EMBL/GenBank/DDBJ databases">
        <title>Clostridium sp. nov., a member of the family Erysipelotrichaceae isolated from pig faeces.</title>
        <authorList>
            <person name="Chang Y.-H."/>
        </authorList>
    </citation>
    <scope>NUCLEOTIDE SEQUENCE [LARGE SCALE GENOMIC DNA]</scope>
    <source>
        <strain evidence="3 4">YH-panp20</strain>
    </source>
</reference>
<dbReference type="InterPro" id="IPR006054">
    <property type="entry name" value="DnaQ"/>
</dbReference>
<dbReference type="InterPro" id="IPR012337">
    <property type="entry name" value="RNaseH-like_sf"/>
</dbReference>
<dbReference type="GO" id="GO:0008408">
    <property type="term" value="F:3'-5' exonuclease activity"/>
    <property type="evidence" value="ECO:0007669"/>
    <property type="project" value="TreeGrafter"/>
</dbReference>
<accession>A0A3N0I004</accession>
<evidence type="ECO:0000313" key="3">
    <source>
        <dbReference type="EMBL" id="RNM29662.1"/>
    </source>
</evidence>
<dbReference type="GO" id="GO:0003677">
    <property type="term" value="F:DNA binding"/>
    <property type="evidence" value="ECO:0007669"/>
    <property type="project" value="InterPro"/>
</dbReference>
<dbReference type="GO" id="GO:0003887">
    <property type="term" value="F:DNA-directed DNA polymerase activity"/>
    <property type="evidence" value="ECO:0007669"/>
    <property type="project" value="InterPro"/>
</dbReference>
<dbReference type="GO" id="GO:0006260">
    <property type="term" value="P:DNA replication"/>
    <property type="evidence" value="ECO:0007669"/>
    <property type="project" value="InterPro"/>
</dbReference>
<dbReference type="InterPro" id="IPR036397">
    <property type="entry name" value="RNaseH_sf"/>
</dbReference>
<comment type="caution">
    <text evidence="3">The sequence shown here is derived from an EMBL/GenBank/DDBJ whole genome shotgun (WGS) entry which is preliminary data.</text>
</comment>
<feature type="domain" description="Exonuclease" evidence="2">
    <location>
        <begin position="4"/>
        <end position="168"/>
    </location>
</feature>
<protein>
    <submittedName>
        <fullName evidence="3">Exonuclease</fullName>
    </submittedName>
</protein>
<dbReference type="GO" id="GO:0005829">
    <property type="term" value="C:cytosol"/>
    <property type="evidence" value="ECO:0007669"/>
    <property type="project" value="TreeGrafter"/>
</dbReference>
<organism evidence="3 4">
    <name type="scientific">Absicoccus porci</name>
    <dbReference type="NCBI Taxonomy" id="2486576"/>
    <lineage>
        <taxon>Bacteria</taxon>
        <taxon>Bacillati</taxon>
        <taxon>Bacillota</taxon>
        <taxon>Erysipelotrichia</taxon>
        <taxon>Erysipelotrichales</taxon>
        <taxon>Erysipelotrichaceae</taxon>
        <taxon>Absicoccus</taxon>
    </lineage>
</organism>
<name>A0A3N0I004_9FIRM</name>
<dbReference type="FunFam" id="3.30.420.10:FF:000045">
    <property type="entry name" value="3'-5' exonuclease DinG"/>
    <property type="match status" value="1"/>
</dbReference>
<dbReference type="PANTHER" id="PTHR30231">
    <property type="entry name" value="DNA POLYMERASE III SUBUNIT EPSILON"/>
    <property type="match status" value="1"/>
</dbReference>
<dbReference type="AlphaFoldDB" id="A0A3N0I004"/>
<keyword evidence="1 3" id="KW-0540">Nuclease</keyword>
<dbReference type="InterPro" id="IPR013520">
    <property type="entry name" value="Ribonucl_H"/>
</dbReference>
<evidence type="ECO:0000313" key="4">
    <source>
        <dbReference type="Proteomes" id="UP000276568"/>
    </source>
</evidence>
<gene>
    <name evidence="3" type="ORF">EDX97_08470</name>
</gene>
<evidence type="ECO:0000256" key="1">
    <source>
        <dbReference type="ARBA" id="ARBA00022839"/>
    </source>
</evidence>
<dbReference type="Proteomes" id="UP000276568">
    <property type="component" value="Unassembled WGS sequence"/>
</dbReference>
<dbReference type="SMART" id="SM00479">
    <property type="entry name" value="EXOIII"/>
    <property type="match status" value="1"/>
</dbReference>
<keyword evidence="4" id="KW-1185">Reference proteome</keyword>
<sequence length="187" mass="21582">MIDTYVAFDVETPNTRNDRMSAIGIAVIKKNQIADTFYTLINPETYFNAFHMELTHIGPQTVKHAPTFKQAWPTLETYLDQGILLAHNATFDIHVLLFCLKTYHIPWKSYIDYADTVRIGKACYPELENHRLNTMCDALGIPLNHHNALSDAKACASLFTNFYEQINTDYYIRTFDVAQNKTLKPWQ</sequence>
<dbReference type="Gene3D" id="3.30.420.10">
    <property type="entry name" value="Ribonuclease H-like superfamily/Ribonuclease H"/>
    <property type="match status" value="1"/>
</dbReference>
<dbReference type="OrthoDB" id="9776650at2"/>
<dbReference type="NCBIfam" id="TIGR00573">
    <property type="entry name" value="dnaq"/>
    <property type="match status" value="1"/>
</dbReference>
<dbReference type="CDD" id="cd06130">
    <property type="entry name" value="DNA_pol_III_epsilon_like"/>
    <property type="match status" value="1"/>
</dbReference>
<dbReference type="PANTHER" id="PTHR30231:SF42">
    <property type="entry name" value="EXONUCLEASE"/>
    <property type="match status" value="1"/>
</dbReference>
<keyword evidence="1 3" id="KW-0269">Exonuclease</keyword>
<keyword evidence="1 3" id="KW-0378">Hydrolase</keyword>
<evidence type="ECO:0000259" key="2">
    <source>
        <dbReference type="SMART" id="SM00479"/>
    </source>
</evidence>
<dbReference type="SUPFAM" id="SSF53098">
    <property type="entry name" value="Ribonuclease H-like"/>
    <property type="match status" value="1"/>
</dbReference>
<dbReference type="Pfam" id="PF00929">
    <property type="entry name" value="RNase_T"/>
    <property type="match status" value="1"/>
</dbReference>
<dbReference type="RefSeq" id="WP_128520737.1">
    <property type="nucleotide sequence ID" value="NZ_JALFCT010000070.1"/>
</dbReference>
<dbReference type="EMBL" id="RJQC01000003">
    <property type="protein sequence ID" value="RNM29662.1"/>
    <property type="molecule type" value="Genomic_DNA"/>
</dbReference>